<comment type="caution">
    <text evidence="1">The sequence shown here is derived from an EMBL/GenBank/DDBJ whole genome shotgun (WGS) entry which is preliminary data.</text>
</comment>
<evidence type="ECO:0000313" key="2">
    <source>
        <dbReference type="Proteomes" id="UP000606490"/>
    </source>
</evidence>
<keyword evidence="2" id="KW-1185">Reference proteome</keyword>
<reference evidence="1 2" key="1">
    <citation type="submission" date="2021-01" db="EMBL/GenBank/DDBJ databases">
        <title>Belnapia mucosa sp. nov. and Belnapia arida sp. nov., isolated from the Tabernas Desert (Almeria, Spain).</title>
        <authorList>
            <person name="Molina-Menor E."/>
            <person name="Vidal-Verdu A."/>
            <person name="Calonge A."/>
            <person name="Satari L."/>
            <person name="Pereto Magraner J."/>
            <person name="Porcar Miralles M."/>
        </authorList>
    </citation>
    <scope>NUCLEOTIDE SEQUENCE [LARGE SCALE GENOMIC DNA]</scope>
    <source>
        <strain evidence="1 2">T6</strain>
    </source>
</reference>
<protein>
    <recommendedName>
        <fullName evidence="3">HD domain-containing protein</fullName>
    </recommendedName>
</protein>
<evidence type="ECO:0000313" key="1">
    <source>
        <dbReference type="EMBL" id="MBL6459454.1"/>
    </source>
</evidence>
<proteinExistence type="predicted"/>
<organism evidence="1 2">
    <name type="scientific">Belnapia mucosa</name>
    <dbReference type="NCBI Taxonomy" id="2804532"/>
    <lineage>
        <taxon>Bacteria</taxon>
        <taxon>Pseudomonadati</taxon>
        <taxon>Pseudomonadota</taxon>
        <taxon>Alphaproteobacteria</taxon>
        <taxon>Acetobacterales</taxon>
        <taxon>Roseomonadaceae</taxon>
        <taxon>Belnapia</taxon>
    </lineage>
</organism>
<dbReference type="EMBL" id="JAEUXJ010000041">
    <property type="protein sequence ID" value="MBL6459454.1"/>
    <property type="molecule type" value="Genomic_DNA"/>
</dbReference>
<accession>A0ABS1VFD1</accession>
<sequence>MKAHGEGAQPLLAQAVLRGYQLPLRGVHGPAHWLRVLANGRALAALTPDADAEVVGLFALLHDSRRVNEHTDPQHGERAADFVRQLANQGLLPINGARVAVLAAACARHELGEVSDHPTIGCCWDADRLELSRLHRRPKAELLSTKAALNPALQGDAWARGVSQVVDPALAREWGLAPGLLK</sequence>
<dbReference type="Gene3D" id="1.10.3210.10">
    <property type="entry name" value="Hypothetical protein af1432"/>
    <property type="match status" value="1"/>
</dbReference>
<name>A0ABS1VFD1_9PROT</name>
<dbReference type="SUPFAM" id="SSF109604">
    <property type="entry name" value="HD-domain/PDEase-like"/>
    <property type="match status" value="1"/>
</dbReference>
<dbReference type="RefSeq" id="WP_202829187.1">
    <property type="nucleotide sequence ID" value="NZ_JAEUXJ010000041.1"/>
</dbReference>
<gene>
    <name evidence="1" type="ORF">JMJ55_29510</name>
</gene>
<dbReference type="Proteomes" id="UP000606490">
    <property type="component" value="Unassembled WGS sequence"/>
</dbReference>
<evidence type="ECO:0008006" key="3">
    <source>
        <dbReference type="Google" id="ProtNLM"/>
    </source>
</evidence>